<dbReference type="SMR" id="A0A8C6H7L3"/>
<evidence type="ECO:0000256" key="8">
    <source>
        <dbReference type="ARBA" id="ARBA00023022"/>
    </source>
</evidence>
<dbReference type="InterPro" id="IPR025933">
    <property type="entry name" value="Beta_defensin_dom"/>
</dbReference>
<evidence type="ECO:0000313" key="13">
    <source>
        <dbReference type="Proteomes" id="UP000694415"/>
    </source>
</evidence>
<keyword evidence="8 10" id="KW-0044">Antibiotic</keyword>
<keyword evidence="4 10" id="KW-0964">Secreted</keyword>
<evidence type="ECO:0000256" key="10">
    <source>
        <dbReference type="RuleBase" id="RU231113"/>
    </source>
</evidence>
<dbReference type="AlphaFoldDB" id="A0A8C6H7L3"/>
<keyword evidence="9" id="KW-1015">Disulfide bond</keyword>
<dbReference type="GO" id="GO:0042742">
    <property type="term" value="P:defense response to bacterium"/>
    <property type="evidence" value="ECO:0007669"/>
    <property type="project" value="UniProtKB-UniRule"/>
</dbReference>
<reference evidence="12" key="1">
    <citation type="submission" date="2025-08" db="UniProtKB">
        <authorList>
            <consortium name="Ensembl"/>
        </authorList>
    </citation>
    <scope>IDENTIFICATION</scope>
</reference>
<evidence type="ECO:0000256" key="5">
    <source>
        <dbReference type="ARBA" id="ARBA00022529"/>
    </source>
</evidence>
<evidence type="ECO:0000256" key="7">
    <source>
        <dbReference type="ARBA" id="ARBA00022940"/>
    </source>
</evidence>
<evidence type="ECO:0000256" key="3">
    <source>
        <dbReference type="ARBA" id="ARBA00007371"/>
    </source>
</evidence>
<dbReference type="Pfam" id="PF13841">
    <property type="entry name" value="Defensin_beta_2"/>
    <property type="match status" value="1"/>
</dbReference>
<keyword evidence="7 10" id="KW-0211">Defensin</keyword>
<feature type="domain" description="Beta-defensin" evidence="11">
    <location>
        <begin position="35"/>
        <end position="64"/>
    </location>
</feature>
<organism evidence="12 13">
    <name type="scientific">Mus spicilegus</name>
    <name type="common">Mound-building mouse</name>
    <dbReference type="NCBI Taxonomy" id="10103"/>
    <lineage>
        <taxon>Eukaryota</taxon>
        <taxon>Metazoa</taxon>
        <taxon>Chordata</taxon>
        <taxon>Craniata</taxon>
        <taxon>Vertebrata</taxon>
        <taxon>Euteleostomi</taxon>
        <taxon>Mammalia</taxon>
        <taxon>Eutheria</taxon>
        <taxon>Euarchontoglires</taxon>
        <taxon>Glires</taxon>
        <taxon>Rodentia</taxon>
        <taxon>Myomorpha</taxon>
        <taxon>Muroidea</taxon>
        <taxon>Muridae</taxon>
        <taxon>Murinae</taxon>
        <taxon>Mus</taxon>
        <taxon>Mus</taxon>
    </lineage>
</organism>
<keyword evidence="5 10" id="KW-0929">Antimicrobial</keyword>
<reference evidence="12" key="2">
    <citation type="submission" date="2025-09" db="UniProtKB">
        <authorList>
            <consortium name="Ensembl"/>
        </authorList>
    </citation>
    <scope>IDENTIFICATION</scope>
</reference>
<evidence type="ECO:0000256" key="2">
    <source>
        <dbReference type="ARBA" id="ARBA00004613"/>
    </source>
</evidence>
<accession>A0A8C6H7L3</accession>
<keyword evidence="13" id="KW-1185">Reference proteome</keyword>
<dbReference type="InterPro" id="IPR050544">
    <property type="entry name" value="Beta-defensin"/>
</dbReference>
<keyword evidence="6" id="KW-0732">Signal</keyword>
<protein>
    <recommendedName>
        <fullName evidence="10">Beta-defensin</fullName>
    </recommendedName>
</protein>
<dbReference type="Ensembl" id="ENSMSIT00000020685.1">
    <property type="protein sequence ID" value="ENSMSIP00000016301.1"/>
    <property type="gene ID" value="ENSMSIG00000014019.1"/>
</dbReference>
<proteinExistence type="inferred from homology"/>
<dbReference type="GO" id="GO:0005576">
    <property type="term" value="C:extracellular region"/>
    <property type="evidence" value="ECO:0007669"/>
    <property type="project" value="UniProtKB-SubCell"/>
</dbReference>
<evidence type="ECO:0000259" key="11">
    <source>
        <dbReference type="Pfam" id="PF13841"/>
    </source>
</evidence>
<comment type="similarity">
    <text evidence="3 10">Belongs to the beta-defensin family.</text>
</comment>
<dbReference type="GeneTree" id="ENSGT00530000064429"/>
<comment type="subcellular location">
    <subcellularLocation>
        <location evidence="2 10">Secreted</location>
    </subcellularLocation>
</comment>
<dbReference type="PANTHER" id="PTHR15001">
    <property type="entry name" value="BETA-DEFENSIN 123-RELATED"/>
    <property type="match status" value="1"/>
</dbReference>
<comment type="function">
    <text evidence="1 10">Has antibacterial activity.</text>
</comment>
<dbReference type="GO" id="GO:0045087">
    <property type="term" value="P:innate immune response"/>
    <property type="evidence" value="ECO:0007669"/>
    <property type="project" value="InterPro"/>
</dbReference>
<name>A0A8C6H7L3_MUSSI</name>
<evidence type="ECO:0000313" key="12">
    <source>
        <dbReference type="Ensembl" id="ENSMSIP00000016301.1"/>
    </source>
</evidence>
<evidence type="ECO:0000256" key="4">
    <source>
        <dbReference type="ARBA" id="ARBA00022525"/>
    </source>
</evidence>
<dbReference type="Proteomes" id="UP000694415">
    <property type="component" value="Unplaced"/>
</dbReference>
<evidence type="ECO:0000256" key="9">
    <source>
        <dbReference type="ARBA" id="ARBA00023157"/>
    </source>
</evidence>
<evidence type="ECO:0000256" key="1">
    <source>
        <dbReference type="ARBA" id="ARBA00002878"/>
    </source>
</evidence>
<dbReference type="PANTHER" id="PTHR15001:SF10">
    <property type="entry name" value="BETA-DEFENSIN 135"/>
    <property type="match status" value="1"/>
</dbReference>
<sequence>MRILMAPGGSAPEAWATGMDVRSGVNMYIKRIYDTCWKLKGICRNTCQKEEIYHIFCGIQSLCCLEKKEMPVLFVK</sequence>
<evidence type="ECO:0000256" key="6">
    <source>
        <dbReference type="ARBA" id="ARBA00022729"/>
    </source>
</evidence>